<accession>A0ABY1WCU4</accession>
<name>A0ABY1WCU4_9GAMM</name>
<dbReference type="Proteomes" id="UP000293089">
    <property type="component" value="Unassembled WGS sequence"/>
</dbReference>
<protein>
    <submittedName>
        <fullName evidence="1">Uncharacterized protein</fullName>
    </submittedName>
</protein>
<sequence length="79" mass="8834">MGYLNPLLNLPAGKALQSLPAPDRARIEAVMRDLRQQANAEAEKAWERRKGSRAAYWRAVATYARHVAHALSKETPEHG</sequence>
<evidence type="ECO:0000313" key="2">
    <source>
        <dbReference type="Proteomes" id="UP000293089"/>
    </source>
</evidence>
<organism evidence="1 2">
    <name type="scientific">Pseudoxanthomonas winnipegensis</name>
    <dbReference type="NCBI Taxonomy" id="2480810"/>
    <lineage>
        <taxon>Bacteria</taxon>
        <taxon>Pseudomonadati</taxon>
        <taxon>Pseudomonadota</taxon>
        <taxon>Gammaproteobacteria</taxon>
        <taxon>Lysobacterales</taxon>
        <taxon>Lysobacteraceae</taxon>
        <taxon>Pseudoxanthomonas</taxon>
    </lineage>
</organism>
<proteinExistence type="predicted"/>
<reference evidence="1 2" key="1">
    <citation type="submission" date="2019-02" db="EMBL/GenBank/DDBJ databases">
        <title>WGS of Pseudoxanthomonas species novum from clinical isolates.</title>
        <authorList>
            <person name="Bernier A.-M."/>
            <person name="Bernard K."/>
            <person name="Vachon A."/>
        </authorList>
    </citation>
    <scope>NUCLEOTIDE SEQUENCE [LARGE SCALE GENOMIC DNA]</scope>
    <source>
        <strain evidence="2">NML 170316</strain>
    </source>
</reference>
<evidence type="ECO:0000313" key="1">
    <source>
        <dbReference type="EMBL" id="TAA19205.1"/>
    </source>
</evidence>
<keyword evidence="2" id="KW-1185">Reference proteome</keyword>
<comment type="caution">
    <text evidence="1">The sequence shown here is derived from an EMBL/GenBank/DDBJ whole genome shotgun (WGS) entry which is preliminary data.</text>
</comment>
<dbReference type="EMBL" id="SHME01000003">
    <property type="protein sequence ID" value="TAA19205.1"/>
    <property type="molecule type" value="Genomic_DNA"/>
</dbReference>
<gene>
    <name evidence="1" type="ORF">EA658_10040</name>
</gene>
<dbReference type="RefSeq" id="WP_130528599.1">
    <property type="nucleotide sequence ID" value="NZ_SHMD01000001.1"/>
</dbReference>